<dbReference type="Gene3D" id="3.10.290.30">
    <property type="entry name" value="MM3350-like"/>
    <property type="match status" value="1"/>
</dbReference>
<name>A0A7W6BC29_9HYPH</name>
<evidence type="ECO:0000313" key="3">
    <source>
        <dbReference type="Proteomes" id="UP000545490"/>
    </source>
</evidence>
<dbReference type="EMBL" id="JACIDG010000022">
    <property type="protein sequence ID" value="MBB3918911.1"/>
    <property type="molecule type" value="Genomic_DNA"/>
</dbReference>
<proteinExistence type="predicted"/>
<dbReference type="Proteomes" id="UP000545490">
    <property type="component" value="Unassembled WGS sequence"/>
</dbReference>
<accession>A0A7W6BC29</accession>
<dbReference type="Pfam" id="PF07929">
    <property type="entry name" value="PRiA4_ORF3"/>
    <property type="match status" value="1"/>
</dbReference>
<evidence type="ECO:0000259" key="1">
    <source>
        <dbReference type="Pfam" id="PF07929"/>
    </source>
</evidence>
<dbReference type="AlphaFoldDB" id="A0A7W6BC29"/>
<organism evidence="2 3">
    <name type="scientific">Rhizobium fabae</name>
    <dbReference type="NCBI Taxonomy" id="573179"/>
    <lineage>
        <taxon>Bacteria</taxon>
        <taxon>Pseudomonadati</taxon>
        <taxon>Pseudomonadota</taxon>
        <taxon>Alphaproteobacteria</taxon>
        <taxon>Hyphomicrobiales</taxon>
        <taxon>Rhizobiaceae</taxon>
        <taxon>Rhizobium/Agrobacterium group</taxon>
        <taxon>Rhizobium</taxon>
    </lineage>
</organism>
<dbReference type="InterPro" id="IPR024047">
    <property type="entry name" value="MM3350-like_sf"/>
</dbReference>
<reference evidence="2 3" key="1">
    <citation type="submission" date="2020-08" db="EMBL/GenBank/DDBJ databases">
        <title>Genomic Encyclopedia of Type Strains, Phase IV (KMG-IV): sequencing the most valuable type-strain genomes for metagenomic binning, comparative biology and taxonomic classification.</title>
        <authorList>
            <person name="Goeker M."/>
        </authorList>
    </citation>
    <scope>NUCLEOTIDE SEQUENCE [LARGE SCALE GENOMIC DNA]</scope>
    <source>
        <strain evidence="2 3">DSM 19331</strain>
    </source>
</reference>
<dbReference type="InterPro" id="IPR012912">
    <property type="entry name" value="Plasmid_pRiA4b_Orf3-like"/>
</dbReference>
<protein>
    <recommendedName>
        <fullName evidence="1">Plasmid pRiA4b Orf3-like domain-containing protein</fullName>
    </recommendedName>
</protein>
<feature type="domain" description="Plasmid pRiA4b Orf3-like" evidence="1">
    <location>
        <begin position="34"/>
        <end position="111"/>
    </location>
</feature>
<dbReference type="SUPFAM" id="SSF159941">
    <property type="entry name" value="MM3350-like"/>
    <property type="match status" value="1"/>
</dbReference>
<comment type="caution">
    <text evidence="2">The sequence shown here is derived from an EMBL/GenBank/DDBJ whole genome shotgun (WGS) entry which is preliminary data.</text>
</comment>
<sequence length="112" mass="12539">MAESLPGPASFLHAPITGVRSISESAAVPKMRASIDPLVMRRVIDPFRIRLDRLHEILQEAFGWTSSHLYEYRVRDIGFGVPHDGFDDSIGSRKETLLAAIKDIGARSFKYL</sequence>
<evidence type="ECO:0000313" key="2">
    <source>
        <dbReference type="EMBL" id="MBB3918911.1"/>
    </source>
</evidence>
<gene>
    <name evidence="2" type="ORF">GGQ65_006251</name>
</gene>